<organism evidence="1">
    <name type="scientific">marine sediment metagenome</name>
    <dbReference type="NCBI Taxonomy" id="412755"/>
    <lineage>
        <taxon>unclassified sequences</taxon>
        <taxon>metagenomes</taxon>
        <taxon>ecological metagenomes</taxon>
    </lineage>
</organism>
<gene>
    <name evidence="1" type="ORF">LCGC14_1921050</name>
</gene>
<proteinExistence type="predicted"/>
<protein>
    <submittedName>
        <fullName evidence="1">Uncharacterized protein</fullName>
    </submittedName>
</protein>
<feature type="non-terminal residue" evidence="1">
    <location>
        <position position="32"/>
    </location>
</feature>
<reference evidence="1" key="1">
    <citation type="journal article" date="2015" name="Nature">
        <title>Complex archaea that bridge the gap between prokaryotes and eukaryotes.</title>
        <authorList>
            <person name="Spang A."/>
            <person name="Saw J.H."/>
            <person name="Jorgensen S.L."/>
            <person name="Zaremba-Niedzwiedzka K."/>
            <person name="Martijn J."/>
            <person name="Lind A.E."/>
            <person name="van Eijk R."/>
            <person name="Schleper C."/>
            <person name="Guy L."/>
            <person name="Ettema T.J."/>
        </authorList>
    </citation>
    <scope>NUCLEOTIDE SEQUENCE</scope>
</reference>
<dbReference type="AlphaFoldDB" id="A0A0F9I4T3"/>
<name>A0A0F9I4T3_9ZZZZ</name>
<comment type="caution">
    <text evidence="1">The sequence shown here is derived from an EMBL/GenBank/DDBJ whole genome shotgun (WGS) entry which is preliminary data.</text>
</comment>
<evidence type="ECO:0000313" key="1">
    <source>
        <dbReference type="EMBL" id="KKL88810.1"/>
    </source>
</evidence>
<sequence>MSRTELSLSDEWETAQELYDHLCKKYKIYPEV</sequence>
<accession>A0A0F9I4T3</accession>
<dbReference type="EMBL" id="LAZR01020457">
    <property type="protein sequence ID" value="KKL88810.1"/>
    <property type="molecule type" value="Genomic_DNA"/>
</dbReference>